<evidence type="ECO:0000313" key="1">
    <source>
        <dbReference type="EMBL" id="BAY83261.1"/>
    </source>
</evidence>
<dbReference type="Proteomes" id="UP000218418">
    <property type="component" value="Chromosome"/>
</dbReference>
<name>A0A1Z4LPZ5_9CYAN</name>
<dbReference type="AlphaFoldDB" id="A0A1Z4LPZ5"/>
<accession>A0A1Z4LPZ5</accession>
<sequence>MSCELVVREQDAPTTKINWNKLSVLKSNI</sequence>
<keyword evidence="2" id="KW-1185">Reference proteome</keyword>
<organism evidence="1 2">
    <name type="scientific">Calothrix parasitica NIES-267</name>
    <dbReference type="NCBI Taxonomy" id="1973488"/>
    <lineage>
        <taxon>Bacteria</taxon>
        <taxon>Bacillati</taxon>
        <taxon>Cyanobacteriota</taxon>
        <taxon>Cyanophyceae</taxon>
        <taxon>Nostocales</taxon>
        <taxon>Calotrichaceae</taxon>
        <taxon>Calothrix</taxon>
    </lineage>
</organism>
<evidence type="ECO:0000313" key="2">
    <source>
        <dbReference type="Proteomes" id="UP000218418"/>
    </source>
</evidence>
<dbReference type="EMBL" id="AP018227">
    <property type="protein sequence ID" value="BAY83261.1"/>
    <property type="molecule type" value="Genomic_DNA"/>
</dbReference>
<protein>
    <submittedName>
        <fullName evidence="1">Uncharacterized protein</fullName>
    </submittedName>
</protein>
<reference evidence="1 2" key="1">
    <citation type="submission" date="2017-06" db="EMBL/GenBank/DDBJ databases">
        <title>Genome sequencing of cyanobaciteial culture collection at National Institute for Environmental Studies (NIES).</title>
        <authorList>
            <person name="Hirose Y."/>
            <person name="Shimura Y."/>
            <person name="Fujisawa T."/>
            <person name="Nakamura Y."/>
            <person name="Kawachi M."/>
        </authorList>
    </citation>
    <scope>NUCLEOTIDE SEQUENCE [LARGE SCALE GENOMIC DNA]</scope>
    <source>
        <strain evidence="1 2">NIES-267</strain>
    </source>
</reference>
<gene>
    <name evidence="1" type="ORF">NIES267_27480</name>
</gene>
<proteinExistence type="predicted"/>